<dbReference type="GO" id="GO:0008999">
    <property type="term" value="F:protein-N-terminal-alanine acetyltransferase activity"/>
    <property type="evidence" value="ECO:0007669"/>
    <property type="project" value="UniProtKB-EC"/>
</dbReference>
<gene>
    <name evidence="5" type="ORF">J2Z48_002685</name>
</gene>
<keyword evidence="6" id="KW-1185">Reference proteome</keyword>
<dbReference type="AlphaFoldDB" id="A0AAJ1WTK2"/>
<dbReference type="InterPro" id="IPR016181">
    <property type="entry name" value="Acyl_CoA_acyltransferase"/>
</dbReference>
<organism evidence="5 6">
    <name type="scientific">Croceifilum oryzae</name>
    <dbReference type="NCBI Taxonomy" id="1553429"/>
    <lineage>
        <taxon>Bacteria</taxon>
        <taxon>Bacillati</taxon>
        <taxon>Bacillota</taxon>
        <taxon>Bacilli</taxon>
        <taxon>Bacillales</taxon>
        <taxon>Thermoactinomycetaceae</taxon>
        <taxon>Croceifilum</taxon>
    </lineage>
</organism>
<keyword evidence="1 5" id="KW-0808">Transferase</keyword>
<dbReference type="PANTHER" id="PTHR43792:SF8">
    <property type="entry name" value="[RIBOSOMAL PROTEIN US5]-ALANINE N-ACETYLTRANSFERASE"/>
    <property type="match status" value="1"/>
</dbReference>
<evidence type="ECO:0000259" key="4">
    <source>
        <dbReference type="PROSITE" id="PS51186"/>
    </source>
</evidence>
<reference evidence="5 6" key="1">
    <citation type="submission" date="2023-07" db="EMBL/GenBank/DDBJ databases">
        <title>Genomic Encyclopedia of Type Strains, Phase IV (KMG-IV): sequencing the most valuable type-strain genomes for metagenomic binning, comparative biology and taxonomic classification.</title>
        <authorList>
            <person name="Goeker M."/>
        </authorList>
    </citation>
    <scope>NUCLEOTIDE SEQUENCE [LARGE SCALE GENOMIC DNA]</scope>
    <source>
        <strain evidence="5 6">DSM 46876</strain>
    </source>
</reference>
<dbReference type="SUPFAM" id="SSF55729">
    <property type="entry name" value="Acyl-CoA N-acyltransferases (Nat)"/>
    <property type="match status" value="1"/>
</dbReference>
<proteinExistence type="inferred from homology"/>
<dbReference type="Proteomes" id="UP001238450">
    <property type="component" value="Unassembled WGS sequence"/>
</dbReference>
<evidence type="ECO:0000313" key="6">
    <source>
        <dbReference type="Proteomes" id="UP001238450"/>
    </source>
</evidence>
<comment type="similarity">
    <text evidence="3">Belongs to the acetyltransferase family. RimJ subfamily.</text>
</comment>
<dbReference type="InterPro" id="IPR000182">
    <property type="entry name" value="GNAT_dom"/>
</dbReference>
<sequence>MKMKVQGEKVYIKLVEEEDVDALLKFEIKNRDFFQPFFRRQEDFDYTLQGQLEIVKKAIENVQADQGYFFLIYLQESNELIGKVMLNRIMRLHLQSCWIGYTLDQDYNGRGYMSEAVKLAVDYAFQELNLHRVEAAVLPHNVGSISVLLKNGFHKEGIARKNLKINGNWEDHQILAIIHES</sequence>
<evidence type="ECO:0000256" key="2">
    <source>
        <dbReference type="ARBA" id="ARBA00023315"/>
    </source>
</evidence>
<protein>
    <submittedName>
        <fullName evidence="5">Ribosomal-protein-alanine N-acetyltransferase</fullName>
        <ecNumber evidence="5">2.3.1.267</ecNumber>
    </submittedName>
</protein>
<evidence type="ECO:0000256" key="1">
    <source>
        <dbReference type="ARBA" id="ARBA00022679"/>
    </source>
</evidence>
<dbReference type="GO" id="GO:0005737">
    <property type="term" value="C:cytoplasm"/>
    <property type="evidence" value="ECO:0007669"/>
    <property type="project" value="TreeGrafter"/>
</dbReference>
<dbReference type="EC" id="2.3.1.267" evidence="5"/>
<evidence type="ECO:0000313" key="5">
    <source>
        <dbReference type="EMBL" id="MDQ0418493.1"/>
    </source>
</evidence>
<comment type="caution">
    <text evidence="5">The sequence shown here is derived from an EMBL/GenBank/DDBJ whole genome shotgun (WGS) entry which is preliminary data.</text>
</comment>
<dbReference type="Pfam" id="PF13302">
    <property type="entry name" value="Acetyltransf_3"/>
    <property type="match status" value="1"/>
</dbReference>
<dbReference type="EMBL" id="JAUSUV010000012">
    <property type="protein sequence ID" value="MDQ0418493.1"/>
    <property type="molecule type" value="Genomic_DNA"/>
</dbReference>
<accession>A0AAJ1WTK2</accession>
<dbReference type="PANTHER" id="PTHR43792">
    <property type="entry name" value="GNAT FAMILY, PUTATIVE (AFU_ORTHOLOGUE AFUA_3G00765)-RELATED-RELATED"/>
    <property type="match status" value="1"/>
</dbReference>
<dbReference type="PROSITE" id="PS51186">
    <property type="entry name" value="GNAT"/>
    <property type="match status" value="1"/>
</dbReference>
<dbReference type="InterPro" id="IPR051531">
    <property type="entry name" value="N-acetyltransferase"/>
</dbReference>
<feature type="domain" description="N-acetyltransferase" evidence="4">
    <location>
        <begin position="10"/>
        <end position="175"/>
    </location>
</feature>
<dbReference type="RefSeq" id="WP_307254240.1">
    <property type="nucleotide sequence ID" value="NZ_JAUSUV010000012.1"/>
</dbReference>
<dbReference type="Gene3D" id="3.40.630.30">
    <property type="match status" value="1"/>
</dbReference>
<name>A0AAJ1WTK2_9BACL</name>
<keyword evidence="2 5" id="KW-0012">Acyltransferase</keyword>
<evidence type="ECO:0000256" key="3">
    <source>
        <dbReference type="ARBA" id="ARBA00038502"/>
    </source>
</evidence>